<evidence type="ECO:0000313" key="2">
    <source>
        <dbReference type="Proteomes" id="UP000009320"/>
    </source>
</evidence>
<gene>
    <name evidence="1" type="ORF">BN55_05740</name>
</gene>
<comment type="caution">
    <text evidence="1">The sequence shown here is derived from an EMBL/GenBank/DDBJ whole genome shotgun (WGS) entry which is preliminary data.</text>
</comment>
<dbReference type="InterPro" id="IPR053916">
    <property type="entry name" value="DUF6978"/>
</dbReference>
<dbReference type="RefSeq" id="WP_008471732.1">
    <property type="nucleotide sequence ID" value="NZ_AYZP01000021.1"/>
</dbReference>
<dbReference type="EMBL" id="CAKE01000029">
    <property type="protein sequence ID" value="CCI82602.1"/>
    <property type="molecule type" value="Genomic_DNA"/>
</dbReference>
<protein>
    <submittedName>
        <fullName evidence="1">Uncharacterized protein</fullName>
    </submittedName>
</protein>
<accession>I7L7F2</accession>
<dbReference type="eggNOG" id="ENOG5030ASG">
    <property type="taxonomic scope" value="Bacteria"/>
</dbReference>
<dbReference type="Proteomes" id="UP000009320">
    <property type="component" value="Unassembled WGS sequence"/>
</dbReference>
<sequence length="155" mass="18229">MEIALNQQEANHLISLIKTFLKKYVLELEDGSNGCLDLRAKENNRQFKLFYHFEKENCHLNFLDCDTKLNLVRFNLNNSFHKNANGDIIRGNRVNLFCEDEFKQRNDGQYMRAYKLPYKDVIADPPTFLDALEEMLAYTHVKIKEGSLEVRPKLL</sequence>
<dbReference type="GeneID" id="82848045"/>
<reference evidence="1 2" key="1">
    <citation type="submission" date="2012-06" db="EMBL/GenBank/DDBJ databases">
        <title>Draft Genome Sequence of Lactobacillus hominis Strain CRBIP 24.179T, isolated from human intestine.</title>
        <authorList>
            <person name="Cousin S."/>
            <person name="Ma L."/>
            <person name="Bizet C."/>
            <person name="Loux V."/>
            <person name="Bouchier C."/>
            <person name="Clermont D."/>
            <person name="Creno S."/>
        </authorList>
    </citation>
    <scope>NUCLEOTIDE SEQUENCE [LARGE SCALE GENOMIC DNA]</scope>
    <source>
        <strain evidence="2">CRBIP 24.179T</strain>
    </source>
</reference>
<dbReference type="AlphaFoldDB" id="I7L7F2"/>
<keyword evidence="2" id="KW-1185">Reference proteome</keyword>
<proteinExistence type="predicted"/>
<evidence type="ECO:0000313" key="1">
    <source>
        <dbReference type="EMBL" id="CCI82602.1"/>
    </source>
</evidence>
<dbReference type="OrthoDB" id="2297459at2"/>
<dbReference type="Pfam" id="PF22398">
    <property type="entry name" value="DUF6978"/>
    <property type="match status" value="1"/>
</dbReference>
<organism evidence="1 2">
    <name type="scientific">Lactobacillus hominis DSM 23910 = CRBIP 24.179</name>
    <dbReference type="NCBI Taxonomy" id="1423758"/>
    <lineage>
        <taxon>Bacteria</taxon>
        <taxon>Bacillati</taxon>
        <taxon>Bacillota</taxon>
        <taxon>Bacilli</taxon>
        <taxon>Lactobacillales</taxon>
        <taxon>Lactobacillaceae</taxon>
        <taxon>Lactobacillus</taxon>
    </lineage>
</organism>
<name>I7L7F2_9LACO</name>
<dbReference type="STRING" id="1423758.FC41_GL001134"/>
<dbReference type="PATRIC" id="fig|1423758.3.peg.1147"/>